<dbReference type="OrthoDB" id="9803818at2"/>
<dbReference type="PANTHER" id="PTHR23090">
    <property type="entry name" value="NH 3 /GLUTAMINE-DEPENDENT NAD + SYNTHETASE"/>
    <property type="match status" value="1"/>
</dbReference>
<dbReference type="InterPro" id="IPR014729">
    <property type="entry name" value="Rossmann-like_a/b/a_fold"/>
</dbReference>
<dbReference type="PIRSF" id="PIRSF006630">
    <property type="entry name" value="NADS_GAT"/>
    <property type="match status" value="1"/>
</dbReference>
<evidence type="ECO:0000256" key="2">
    <source>
        <dbReference type="ARBA" id="ARBA00007145"/>
    </source>
</evidence>
<dbReference type="SUPFAM" id="SSF52402">
    <property type="entry name" value="Adenine nucleotide alpha hydrolases-like"/>
    <property type="match status" value="1"/>
</dbReference>
<dbReference type="GO" id="GO:0005524">
    <property type="term" value="F:ATP binding"/>
    <property type="evidence" value="ECO:0007669"/>
    <property type="project" value="UniProtKB-UniRule"/>
</dbReference>
<dbReference type="GO" id="GO:0004359">
    <property type="term" value="F:glutaminase activity"/>
    <property type="evidence" value="ECO:0007669"/>
    <property type="project" value="InterPro"/>
</dbReference>
<dbReference type="CDD" id="cd00553">
    <property type="entry name" value="NAD_synthase"/>
    <property type="match status" value="1"/>
</dbReference>
<feature type="domain" description="CN hydrolase" evidence="9">
    <location>
        <begin position="2"/>
        <end position="281"/>
    </location>
</feature>
<evidence type="ECO:0000259" key="9">
    <source>
        <dbReference type="PROSITE" id="PS50263"/>
    </source>
</evidence>
<dbReference type="EMBL" id="FOTS01000001">
    <property type="protein sequence ID" value="SFL33182.1"/>
    <property type="molecule type" value="Genomic_DNA"/>
</dbReference>
<dbReference type="STRING" id="1123291.SAMN04490355_1001196"/>
<dbReference type="InterPro" id="IPR003010">
    <property type="entry name" value="C-N_Hydrolase"/>
</dbReference>
<dbReference type="GO" id="GO:0009435">
    <property type="term" value="P:NAD+ biosynthetic process"/>
    <property type="evidence" value="ECO:0007669"/>
    <property type="project" value="UniProtKB-UniRule"/>
</dbReference>
<dbReference type="CDD" id="cd07570">
    <property type="entry name" value="GAT_Gln-NAD-synth"/>
    <property type="match status" value="1"/>
</dbReference>
<keyword evidence="11" id="KW-1185">Reference proteome</keyword>
<dbReference type="InterPro" id="IPR022310">
    <property type="entry name" value="NAD/GMP_synthase"/>
</dbReference>
<dbReference type="Gene3D" id="3.60.110.10">
    <property type="entry name" value="Carbon-nitrogen hydrolase"/>
    <property type="match status" value="1"/>
</dbReference>
<protein>
    <recommendedName>
        <fullName evidence="7">Glutamine-dependent NAD(+) synthetase</fullName>
        <ecNumber evidence="7">6.3.5.1</ecNumber>
    </recommendedName>
    <alternativeName>
        <fullName evidence="7">NAD(+) synthase [glutamine-hydrolyzing]</fullName>
    </alternativeName>
</protein>
<keyword evidence="4 7" id="KW-0547">Nucleotide-binding</keyword>
<evidence type="ECO:0000256" key="5">
    <source>
        <dbReference type="ARBA" id="ARBA00022840"/>
    </source>
</evidence>
<gene>
    <name evidence="10" type="ORF">SAMN04490355_1001196</name>
</gene>
<dbReference type="Pfam" id="PF02540">
    <property type="entry name" value="NAD_synthase"/>
    <property type="match status" value="1"/>
</dbReference>
<organism evidence="10 11">
    <name type="scientific">Pelosinus propionicus DSM 13327</name>
    <dbReference type="NCBI Taxonomy" id="1123291"/>
    <lineage>
        <taxon>Bacteria</taxon>
        <taxon>Bacillati</taxon>
        <taxon>Bacillota</taxon>
        <taxon>Negativicutes</taxon>
        <taxon>Selenomonadales</taxon>
        <taxon>Sporomusaceae</taxon>
        <taxon>Pelosinus</taxon>
    </lineage>
</organism>
<dbReference type="GO" id="GO:0003952">
    <property type="term" value="F:NAD+ synthase (glutamine-hydrolyzing) activity"/>
    <property type="evidence" value="ECO:0007669"/>
    <property type="project" value="UniProtKB-UniRule"/>
</dbReference>
<proteinExistence type="inferred from homology"/>
<dbReference type="Proteomes" id="UP000199520">
    <property type="component" value="Unassembled WGS sequence"/>
</dbReference>
<comment type="pathway">
    <text evidence="1 7">Cofactor biosynthesis; NAD(+) biosynthesis; NAD(+) from deamido-NAD(+) (L-Gln route): step 1/1.</text>
</comment>
<evidence type="ECO:0000256" key="6">
    <source>
        <dbReference type="ARBA" id="ARBA00023027"/>
    </source>
</evidence>
<evidence type="ECO:0000256" key="4">
    <source>
        <dbReference type="ARBA" id="ARBA00022741"/>
    </source>
</evidence>
<comment type="catalytic activity">
    <reaction evidence="7">
        <text>deamido-NAD(+) + L-glutamine + ATP + H2O = L-glutamate + AMP + diphosphate + NAD(+) + H(+)</text>
        <dbReference type="Rhea" id="RHEA:24384"/>
        <dbReference type="ChEBI" id="CHEBI:15377"/>
        <dbReference type="ChEBI" id="CHEBI:15378"/>
        <dbReference type="ChEBI" id="CHEBI:29985"/>
        <dbReference type="ChEBI" id="CHEBI:30616"/>
        <dbReference type="ChEBI" id="CHEBI:33019"/>
        <dbReference type="ChEBI" id="CHEBI:57540"/>
        <dbReference type="ChEBI" id="CHEBI:58359"/>
        <dbReference type="ChEBI" id="CHEBI:58437"/>
        <dbReference type="ChEBI" id="CHEBI:456215"/>
        <dbReference type="EC" id="6.3.5.1"/>
    </reaction>
</comment>
<dbReference type="PANTHER" id="PTHR23090:SF9">
    <property type="entry name" value="GLUTAMINE-DEPENDENT NAD(+) SYNTHETASE"/>
    <property type="match status" value="1"/>
</dbReference>
<dbReference type="EC" id="6.3.5.1" evidence="7"/>
<comment type="similarity">
    <text evidence="8">Belongs to the NAD synthetase family.</text>
</comment>
<evidence type="ECO:0000313" key="10">
    <source>
        <dbReference type="EMBL" id="SFL33182.1"/>
    </source>
</evidence>
<dbReference type="SUPFAM" id="SSF56317">
    <property type="entry name" value="Carbon-nitrogen hydrolase"/>
    <property type="match status" value="1"/>
</dbReference>
<dbReference type="AlphaFoldDB" id="A0A1I4GSX2"/>
<dbReference type="PROSITE" id="PS50263">
    <property type="entry name" value="CN_HYDROLASE"/>
    <property type="match status" value="1"/>
</dbReference>
<keyword evidence="5 7" id="KW-0067">ATP-binding</keyword>
<dbReference type="UniPathway" id="UPA00253">
    <property type="reaction ID" value="UER00334"/>
</dbReference>
<evidence type="ECO:0000256" key="3">
    <source>
        <dbReference type="ARBA" id="ARBA00022598"/>
    </source>
</evidence>
<name>A0A1I4GSX2_9FIRM</name>
<accession>A0A1I4GSX2</accession>
<evidence type="ECO:0000256" key="7">
    <source>
        <dbReference type="PIRNR" id="PIRNR006630"/>
    </source>
</evidence>
<dbReference type="GO" id="GO:0005737">
    <property type="term" value="C:cytoplasm"/>
    <property type="evidence" value="ECO:0007669"/>
    <property type="project" value="InterPro"/>
</dbReference>
<dbReference type="InterPro" id="IPR014445">
    <property type="entry name" value="Gln-dep_NAD_synthase"/>
</dbReference>
<dbReference type="NCBIfam" id="TIGR00552">
    <property type="entry name" value="nadE"/>
    <property type="match status" value="1"/>
</dbReference>
<dbReference type="InterPro" id="IPR036526">
    <property type="entry name" value="C-N_Hydrolase_sf"/>
</dbReference>
<evidence type="ECO:0000256" key="8">
    <source>
        <dbReference type="RuleBase" id="RU003811"/>
    </source>
</evidence>
<sequence>MLKIALAQIEIIPGRPDINTRAMLTQIDQARQQQSQIIIFPEMSIPGYFLGDTWEQLTFLKDCEAYGQQIIAASSDICIIFGNIAVDWNKVNDDGRIRKYNACFVAYQGRLLGNDNFPYPFRIKTLQPNYREFEDTRHFYSLRKLAIELGLTINQLLQPVTIKIDNQKLNLGCLLCEDGWSDDYAVKPITALQQNGPVDLFVNISSSPYTIGKNNKRNRIFSAQAKSVNAPLVYVNNIGIQNNGKTVYTFDGCSTVYNHKGDIIEYCPSFSPALTCTDLHLTMDNVTCSSTLIPNDDRSIRTIFQSIAYGTKSFLNLIGIKKVVIGSSGGIDSAVSAALYAKILGPENVLLVNMPSIFNSKTTQDLSAKLAKNLGCLYTIIPIQQVVDDTIQQLSNSPIINQKNGEKQTLVISPFVIENIQARDRSSRVLSGVAAAFGAGFTCNANKSEMTVGYSTLYGDLGGFFAALSDLWKYQIYELARFLNDEIYKKEVIPQEIIDLVPSAELSFDQSVDEGKGDPIIYPYHDYLFKAFMEHWNRRTPEDILLWYEEGVLEEKLGCQSGLVATLFPTTQEFISDLERWWKLYTGMGVAKRIQAPPVLAISRRAYGFDHREAQNGFYFTMNYQLIKERLLHE</sequence>
<dbReference type="Pfam" id="PF00795">
    <property type="entry name" value="CN_hydrolase"/>
    <property type="match status" value="1"/>
</dbReference>
<keyword evidence="3 7" id="KW-0436">Ligase</keyword>
<dbReference type="Gene3D" id="3.40.50.620">
    <property type="entry name" value="HUPs"/>
    <property type="match status" value="1"/>
</dbReference>
<keyword evidence="6 7" id="KW-0520">NAD</keyword>
<reference evidence="11" key="1">
    <citation type="submission" date="2016-10" db="EMBL/GenBank/DDBJ databases">
        <authorList>
            <person name="Varghese N."/>
            <person name="Submissions S."/>
        </authorList>
    </citation>
    <scope>NUCLEOTIDE SEQUENCE [LARGE SCALE GENOMIC DNA]</scope>
    <source>
        <strain evidence="11">DSM 13327</strain>
    </source>
</reference>
<comment type="similarity">
    <text evidence="2 7">In the C-terminal section; belongs to the NAD synthetase family.</text>
</comment>
<dbReference type="InterPro" id="IPR003694">
    <property type="entry name" value="NAD_synthase"/>
</dbReference>
<dbReference type="RefSeq" id="WP_090932039.1">
    <property type="nucleotide sequence ID" value="NZ_FOTS01000001.1"/>
</dbReference>
<evidence type="ECO:0000313" key="11">
    <source>
        <dbReference type="Proteomes" id="UP000199520"/>
    </source>
</evidence>
<evidence type="ECO:0000256" key="1">
    <source>
        <dbReference type="ARBA" id="ARBA00005188"/>
    </source>
</evidence>